<dbReference type="InterPro" id="IPR001789">
    <property type="entry name" value="Sig_transdc_resp-reg_receiver"/>
</dbReference>
<dbReference type="STRING" id="1349421.OI18_22575"/>
<dbReference type="SUPFAM" id="SSF52172">
    <property type="entry name" value="CheY-like"/>
    <property type="match status" value="1"/>
</dbReference>
<evidence type="ECO:0000313" key="4">
    <source>
        <dbReference type="EMBL" id="KIC90690.1"/>
    </source>
</evidence>
<dbReference type="InterPro" id="IPR011006">
    <property type="entry name" value="CheY-like_superfamily"/>
</dbReference>
<evidence type="ECO:0008006" key="6">
    <source>
        <dbReference type="Google" id="ProtNLM"/>
    </source>
</evidence>
<protein>
    <recommendedName>
        <fullName evidence="6">LytTR family transcriptional regulator</fullName>
    </recommendedName>
</protein>
<name>A0A0C1I9K1_9BACT</name>
<feature type="domain" description="HTH LytTR-type" evidence="3">
    <location>
        <begin position="130"/>
        <end position="228"/>
    </location>
</feature>
<accession>A0A0C1I9K1</accession>
<dbReference type="Gene3D" id="3.40.50.2300">
    <property type="match status" value="1"/>
</dbReference>
<dbReference type="RefSeq" id="WP_039144346.1">
    <property type="nucleotide sequence ID" value="NZ_JSVC01000045.1"/>
</dbReference>
<dbReference type="AlphaFoldDB" id="A0A0C1I9K1"/>
<evidence type="ECO:0000259" key="3">
    <source>
        <dbReference type="PROSITE" id="PS50930"/>
    </source>
</evidence>
<dbReference type="InterPro" id="IPR046947">
    <property type="entry name" value="LytR-like"/>
</dbReference>
<dbReference type="InterPro" id="IPR007492">
    <property type="entry name" value="LytTR_DNA-bd_dom"/>
</dbReference>
<comment type="caution">
    <text evidence="4">The sequence shown here is derived from an EMBL/GenBank/DDBJ whole genome shotgun (WGS) entry which is preliminary data.</text>
</comment>
<dbReference type="Proteomes" id="UP000031408">
    <property type="component" value="Unassembled WGS sequence"/>
</dbReference>
<dbReference type="PROSITE" id="PS50930">
    <property type="entry name" value="HTH_LYTTR"/>
    <property type="match status" value="1"/>
</dbReference>
<evidence type="ECO:0000313" key="5">
    <source>
        <dbReference type="Proteomes" id="UP000031408"/>
    </source>
</evidence>
<evidence type="ECO:0000259" key="2">
    <source>
        <dbReference type="PROSITE" id="PS50110"/>
    </source>
</evidence>
<evidence type="ECO:0000256" key="1">
    <source>
        <dbReference type="PROSITE-ProRule" id="PRU00169"/>
    </source>
</evidence>
<dbReference type="EMBL" id="JSVC01000045">
    <property type="protein sequence ID" value="KIC90690.1"/>
    <property type="molecule type" value="Genomic_DNA"/>
</dbReference>
<dbReference type="SMART" id="SM00448">
    <property type="entry name" value="REC"/>
    <property type="match status" value="1"/>
</dbReference>
<dbReference type="Gene3D" id="2.40.50.1020">
    <property type="entry name" value="LytTr DNA-binding domain"/>
    <property type="match status" value="1"/>
</dbReference>
<gene>
    <name evidence="4" type="ORF">OI18_22575</name>
</gene>
<sequence>MKTTAVIVEDLSIAAEVLQKYCQKSGKINVIESFSSVEDALPFLSENIVDLLFLDVEMPGANGFDLLDKLSYSPQVILTTSKTEYAYNAFEYSVTDFLKKPFTYQRFMDSLGKLKEDISRKDEAEEMSHIYIKSDGKLIRLENDDILYIESMGDYVKFITNEKKIITHNTIKNLTAKINPSVFCKVHRSYIINMNKISDIRENMLYIKGTQIPISKANRTMVMSRLKII</sequence>
<dbReference type="SMART" id="SM00850">
    <property type="entry name" value="LytTR"/>
    <property type="match status" value="1"/>
</dbReference>
<keyword evidence="1" id="KW-0597">Phosphoprotein</keyword>
<dbReference type="Pfam" id="PF04397">
    <property type="entry name" value="LytTR"/>
    <property type="match status" value="1"/>
</dbReference>
<organism evidence="4 5">
    <name type="scientific">Flavihumibacter solisilvae</name>
    <dbReference type="NCBI Taxonomy" id="1349421"/>
    <lineage>
        <taxon>Bacteria</taxon>
        <taxon>Pseudomonadati</taxon>
        <taxon>Bacteroidota</taxon>
        <taxon>Chitinophagia</taxon>
        <taxon>Chitinophagales</taxon>
        <taxon>Chitinophagaceae</taxon>
        <taxon>Flavihumibacter</taxon>
    </lineage>
</organism>
<feature type="domain" description="Response regulatory" evidence="2">
    <location>
        <begin position="4"/>
        <end position="115"/>
    </location>
</feature>
<dbReference type="GO" id="GO:0003677">
    <property type="term" value="F:DNA binding"/>
    <property type="evidence" value="ECO:0007669"/>
    <property type="project" value="InterPro"/>
</dbReference>
<dbReference type="PANTHER" id="PTHR37299">
    <property type="entry name" value="TRANSCRIPTIONAL REGULATOR-RELATED"/>
    <property type="match status" value="1"/>
</dbReference>
<feature type="modified residue" description="4-aspartylphosphate" evidence="1">
    <location>
        <position position="55"/>
    </location>
</feature>
<dbReference type="OrthoDB" id="1646880at2"/>
<dbReference type="PROSITE" id="PS50110">
    <property type="entry name" value="RESPONSE_REGULATORY"/>
    <property type="match status" value="1"/>
</dbReference>
<dbReference type="GO" id="GO:0000156">
    <property type="term" value="F:phosphorelay response regulator activity"/>
    <property type="evidence" value="ECO:0007669"/>
    <property type="project" value="InterPro"/>
</dbReference>
<dbReference type="Pfam" id="PF00072">
    <property type="entry name" value="Response_reg"/>
    <property type="match status" value="1"/>
</dbReference>
<reference evidence="4 5" key="1">
    <citation type="submission" date="2014-11" db="EMBL/GenBank/DDBJ databases">
        <title>Genome sequence of Flavihumibacter solisilvae 3-3.</title>
        <authorList>
            <person name="Zhou G."/>
            <person name="Li M."/>
            <person name="Wang G."/>
        </authorList>
    </citation>
    <scope>NUCLEOTIDE SEQUENCE [LARGE SCALE GENOMIC DNA]</scope>
    <source>
        <strain evidence="4 5">3-3</strain>
    </source>
</reference>
<keyword evidence="5" id="KW-1185">Reference proteome</keyword>
<dbReference type="PANTHER" id="PTHR37299:SF1">
    <property type="entry name" value="STAGE 0 SPORULATION PROTEIN A HOMOLOG"/>
    <property type="match status" value="1"/>
</dbReference>
<proteinExistence type="predicted"/>